<name>A0ABS3DH84_9BACT</name>
<sequence>MDSATEALTCGLNGRGTQSRICEAGKWSTPTTCEDPDVCVDSATEALTCGLNGRGTQSRSCEAGKWSAPGPCTDPDVCVDGASDSLVCGLNGRGTQIRTCDSGAWTSSACMDADVCTDEAVETRHCGVLGRQSRECKTGQWGDYDGCDAPASLSLQVAGRKDMVHDARRNLLYITTSGANGSGQVRVYNLVTRQFESPLLTGGSFFGIDLSPDGNGLLVADVDSNETKNWIHQIDLTTGESKKIEFSLDFYEGGTFTAVYTSDTEALVSSTFKGSGWVPLRKVNLTDGTAKSIKSVRQSTMLTASADGSTVAYAESNISSGSWGRFNVDAQTFAGSGTGWFVYEIAVSRQASQYAVPTYGGLFIYDGALKPHTTLGKYADTLPIGAVYSPIADELYLAWYSFNRRAPSIDVYSATTLTKLRDIELATGLFDWTGNGAFGNGRMRTSRDGRLLFATSGTDRVVIYPTGL</sequence>
<proteinExistence type="predicted"/>
<organism evidence="1 2">
    <name type="scientific">Corallococcus macrosporus</name>
    <dbReference type="NCBI Taxonomy" id="35"/>
    <lineage>
        <taxon>Bacteria</taxon>
        <taxon>Pseudomonadati</taxon>
        <taxon>Myxococcota</taxon>
        <taxon>Myxococcia</taxon>
        <taxon>Myxococcales</taxon>
        <taxon>Cystobacterineae</taxon>
        <taxon>Myxococcaceae</taxon>
        <taxon>Corallococcus</taxon>
    </lineage>
</organism>
<dbReference type="InterPro" id="IPR011044">
    <property type="entry name" value="Quino_amine_DH_bsu"/>
</dbReference>
<comment type="caution">
    <text evidence="1">The sequence shown here is derived from an EMBL/GenBank/DDBJ whole genome shotgun (WGS) entry which is preliminary data.</text>
</comment>
<reference evidence="1 2" key="1">
    <citation type="submission" date="2021-02" db="EMBL/GenBank/DDBJ databases">
        <title>De Novo genome assembly of isolated myxobacteria.</title>
        <authorList>
            <person name="Stevens D.C."/>
        </authorList>
    </citation>
    <scope>NUCLEOTIDE SEQUENCE [LARGE SCALE GENOMIC DNA]</scope>
    <source>
        <strain evidence="1 2">ATCC 29039</strain>
    </source>
</reference>
<protein>
    <submittedName>
        <fullName evidence="1">Uncharacterized protein</fullName>
    </submittedName>
</protein>
<gene>
    <name evidence="1" type="ORF">JYK02_24455</name>
</gene>
<accession>A0ABS3DH84</accession>
<dbReference type="SUPFAM" id="SSF50969">
    <property type="entry name" value="YVTN repeat-like/Quinoprotein amine dehydrogenase"/>
    <property type="match status" value="1"/>
</dbReference>
<evidence type="ECO:0000313" key="1">
    <source>
        <dbReference type="EMBL" id="MBN8230670.1"/>
    </source>
</evidence>
<dbReference type="Proteomes" id="UP000664052">
    <property type="component" value="Unassembled WGS sequence"/>
</dbReference>
<evidence type="ECO:0000313" key="2">
    <source>
        <dbReference type="Proteomes" id="UP000664052"/>
    </source>
</evidence>
<keyword evidence="2" id="KW-1185">Reference proteome</keyword>
<dbReference type="InterPro" id="IPR015943">
    <property type="entry name" value="WD40/YVTN_repeat-like_dom_sf"/>
</dbReference>
<dbReference type="EMBL" id="JAFIMU010000007">
    <property type="protein sequence ID" value="MBN8230670.1"/>
    <property type="molecule type" value="Genomic_DNA"/>
</dbReference>
<dbReference type="Gene3D" id="2.130.10.10">
    <property type="entry name" value="YVTN repeat-like/Quinoprotein amine dehydrogenase"/>
    <property type="match status" value="1"/>
</dbReference>
<dbReference type="RefSeq" id="WP_207054429.1">
    <property type="nucleotide sequence ID" value="NZ_JAFIMU010000007.1"/>
</dbReference>